<evidence type="ECO:0000256" key="1">
    <source>
        <dbReference type="SAM" id="Phobius"/>
    </source>
</evidence>
<keyword evidence="1" id="KW-1133">Transmembrane helix</keyword>
<gene>
    <name evidence="2" type="ORF">CE91St7_28220</name>
</gene>
<reference evidence="2" key="1">
    <citation type="submission" date="2022-01" db="EMBL/GenBank/DDBJ databases">
        <title>Novel bile acid biosynthetic pathways are enriched in the microbiome of centenarians.</title>
        <authorList>
            <person name="Sato Y."/>
            <person name="Atarashi K."/>
            <person name="Plichta R.D."/>
            <person name="Arai Y."/>
            <person name="Sasajima S."/>
            <person name="Kearney M.S."/>
            <person name="Suda W."/>
            <person name="Takeshita K."/>
            <person name="Sasaki T."/>
            <person name="Okamoto S."/>
            <person name="Skelly N.A."/>
            <person name="Okamura Y."/>
            <person name="Vlamakis H."/>
            <person name="Li Y."/>
            <person name="Tanoue T."/>
            <person name="Takei H."/>
            <person name="Nittono H."/>
            <person name="Narushima S."/>
            <person name="Irie J."/>
            <person name="Itoh H."/>
            <person name="Moriya K."/>
            <person name="Sugiura Y."/>
            <person name="Suematsu M."/>
            <person name="Moritoki N."/>
            <person name="Shibata S."/>
            <person name="Littman R.D."/>
            <person name="Fischbach A.M."/>
            <person name="Uwamino Y."/>
            <person name="Inoue T."/>
            <person name="Honda A."/>
            <person name="Hattori M."/>
            <person name="Murai T."/>
            <person name="Xavier J.R."/>
            <person name="Hirose N."/>
            <person name="Honda K."/>
        </authorList>
    </citation>
    <scope>NUCLEOTIDE SEQUENCE</scope>
    <source>
        <strain evidence="2">CE91-St7</strain>
    </source>
</reference>
<keyword evidence="1" id="KW-0472">Membrane</keyword>
<proteinExistence type="predicted"/>
<comment type="caution">
    <text evidence="2">The sequence shown here is derived from an EMBL/GenBank/DDBJ whole genome shotgun (WGS) entry which is preliminary data.</text>
</comment>
<evidence type="ECO:0000313" key="3">
    <source>
        <dbReference type="Proteomes" id="UP001055104"/>
    </source>
</evidence>
<accession>A0AA37KGP0</accession>
<organism evidence="2 3">
    <name type="scientific">Phocaeicola dorei</name>
    <dbReference type="NCBI Taxonomy" id="357276"/>
    <lineage>
        <taxon>Bacteria</taxon>
        <taxon>Pseudomonadati</taxon>
        <taxon>Bacteroidota</taxon>
        <taxon>Bacteroidia</taxon>
        <taxon>Bacteroidales</taxon>
        <taxon>Bacteroidaceae</taxon>
        <taxon>Phocaeicola</taxon>
    </lineage>
</organism>
<feature type="transmembrane region" description="Helical" evidence="1">
    <location>
        <begin position="12"/>
        <end position="31"/>
    </location>
</feature>
<name>A0AA37KGP0_9BACT</name>
<dbReference type="Proteomes" id="UP001055104">
    <property type="component" value="Unassembled WGS sequence"/>
</dbReference>
<keyword evidence="1" id="KW-0812">Transmembrane</keyword>
<dbReference type="EMBL" id="BQOB01000001">
    <property type="protein sequence ID" value="GKH81938.1"/>
    <property type="molecule type" value="Genomic_DNA"/>
</dbReference>
<feature type="transmembrane region" description="Helical" evidence="1">
    <location>
        <begin position="43"/>
        <end position="60"/>
    </location>
</feature>
<evidence type="ECO:0000313" key="2">
    <source>
        <dbReference type="EMBL" id="GKH81938.1"/>
    </source>
</evidence>
<dbReference type="AlphaFoldDB" id="A0AA37KGP0"/>
<sequence>MDKMTNMKDTIKGIIIGVVSSLIASGIIYGTTEKFLWNIQLPLWGWLVLTLVILFAFYFIKRLILLHKIRDIISEYTEGAFGDSYVYTWEFKRNRKGQYSVYGYEATKIALKKSLAEQNNEHIFTCGHEVPEQIIKMMIQLTLMSMIKKRLGVLLRPTLEYLHWIENSQCHKLLH</sequence>
<protein>
    <submittedName>
        <fullName evidence="2">Uncharacterized protein</fullName>
    </submittedName>
</protein>